<dbReference type="NCBIfam" id="TIGR00797">
    <property type="entry name" value="matE"/>
    <property type="match status" value="1"/>
</dbReference>
<keyword evidence="5" id="KW-0813">Transport</keyword>
<keyword evidence="11" id="KW-0472">Membrane</keyword>
<name>A0A1B9N9V8_9MICO</name>
<dbReference type="PANTHER" id="PTHR43298">
    <property type="entry name" value="MULTIDRUG RESISTANCE PROTEIN NORM-RELATED"/>
    <property type="match status" value="1"/>
</dbReference>
<evidence type="ECO:0000256" key="1">
    <source>
        <dbReference type="ARBA" id="ARBA00003408"/>
    </source>
</evidence>
<comment type="similarity">
    <text evidence="3">Belongs to the multi antimicrobial extrusion (MATE) (TC 2.A.66.1) family.</text>
</comment>
<evidence type="ECO:0000313" key="14">
    <source>
        <dbReference type="Proteomes" id="UP000093355"/>
    </source>
</evidence>
<dbReference type="Pfam" id="PF01554">
    <property type="entry name" value="MatE"/>
    <property type="match status" value="2"/>
</dbReference>
<evidence type="ECO:0000256" key="8">
    <source>
        <dbReference type="ARBA" id="ARBA00022692"/>
    </source>
</evidence>
<keyword evidence="14" id="KW-1185">Reference proteome</keyword>
<evidence type="ECO:0000256" key="12">
    <source>
        <dbReference type="ARBA" id="ARBA00031636"/>
    </source>
</evidence>
<dbReference type="GO" id="GO:0006811">
    <property type="term" value="P:monoatomic ion transport"/>
    <property type="evidence" value="ECO:0007669"/>
    <property type="project" value="UniProtKB-KW"/>
</dbReference>
<dbReference type="AlphaFoldDB" id="A0A1B9N9V8"/>
<comment type="function">
    <text evidence="1">Multidrug efflux pump.</text>
</comment>
<reference evidence="13 14" key="1">
    <citation type="submission" date="2016-05" db="EMBL/GenBank/DDBJ databases">
        <authorList>
            <person name="Lavstsen T."/>
            <person name="Jespersen J.S."/>
        </authorList>
    </citation>
    <scope>NUCLEOTIDE SEQUENCE [LARGE SCALE GENOMIC DNA]</scope>
    <source>
        <strain evidence="13 14">YLB-01</strain>
    </source>
</reference>
<dbReference type="PIRSF" id="PIRSF006603">
    <property type="entry name" value="DinF"/>
    <property type="match status" value="1"/>
</dbReference>
<keyword evidence="10" id="KW-0406">Ion transport</keyword>
<evidence type="ECO:0000256" key="5">
    <source>
        <dbReference type="ARBA" id="ARBA00022448"/>
    </source>
</evidence>
<dbReference type="Proteomes" id="UP000093355">
    <property type="component" value="Unassembled WGS sequence"/>
</dbReference>
<dbReference type="InterPro" id="IPR050222">
    <property type="entry name" value="MATE_MdtK"/>
</dbReference>
<comment type="subcellular location">
    <subcellularLocation>
        <location evidence="2">Cell membrane</location>
        <topology evidence="2">Multi-pass membrane protein</topology>
    </subcellularLocation>
</comment>
<dbReference type="InterPro" id="IPR048279">
    <property type="entry name" value="MdtK-like"/>
</dbReference>
<keyword evidence="7" id="KW-1003">Cell membrane</keyword>
<accession>A0A1B9N9V8</accession>
<evidence type="ECO:0000256" key="3">
    <source>
        <dbReference type="ARBA" id="ARBA00010199"/>
    </source>
</evidence>
<organism evidence="13 14">
    <name type="scientific">Microbacterium sediminis</name>
    <dbReference type="NCBI Taxonomy" id="904291"/>
    <lineage>
        <taxon>Bacteria</taxon>
        <taxon>Bacillati</taxon>
        <taxon>Actinomycetota</taxon>
        <taxon>Actinomycetes</taxon>
        <taxon>Micrococcales</taxon>
        <taxon>Microbacteriaceae</taxon>
        <taxon>Microbacterium</taxon>
    </lineage>
</organism>
<protein>
    <recommendedName>
        <fullName evidence="4">Probable multidrug resistance protein NorM</fullName>
    </recommendedName>
    <alternativeName>
        <fullName evidence="12">Multidrug-efflux transporter</fullName>
    </alternativeName>
</protein>
<dbReference type="OrthoDB" id="5242355at2"/>
<keyword evidence="8" id="KW-0812">Transmembrane</keyword>
<gene>
    <name evidence="13" type="ORF">A7J15_08515</name>
</gene>
<sequence>MTETGRSLNRDILRLAVPALGALIAEPVFLIIDSVMVGHLGVTPLAGLGLASSVLSTIVGLMIFLAYSTTPAVARRFGAGDRRGAVSVGIDGMWLALGMGAVLAVAGYLATPLLVGLFGAPAAVSEQAVAYLGISMWGLPAMLIVFAATGLLRGMQNTVIPLWIATAGFAANALLNAVFMYGLGWGIAGSAAGTVVAQWGMVGAYVFVVGRLAARHNASVRPQREGVRGSARSGGWMFLRTVSLRVSLLVTVGVATALGTDELAGWQIVFTISSTAAFALDALAIAAQALIGRSLGEGDEEHVRGVLSRTLAWGAWFGALCGVVIAALSGVVGALFTGSWEVAALLVPALLVMGAMQPLAGAVYVLDGVLMGAGDARYLAIAGAINLVPFLPYLAALWWLRPTGSWGLALLSAGFFVVLMGMRFWTLFRRVRGTQWLRQEV</sequence>
<comment type="caution">
    <text evidence="13">The sequence shown here is derived from an EMBL/GenBank/DDBJ whole genome shotgun (WGS) entry which is preliminary data.</text>
</comment>
<keyword evidence="9" id="KW-1133">Transmembrane helix</keyword>
<evidence type="ECO:0000256" key="4">
    <source>
        <dbReference type="ARBA" id="ARBA00020268"/>
    </source>
</evidence>
<evidence type="ECO:0000256" key="9">
    <source>
        <dbReference type="ARBA" id="ARBA00022989"/>
    </source>
</evidence>
<dbReference type="GO" id="GO:0005886">
    <property type="term" value="C:plasma membrane"/>
    <property type="evidence" value="ECO:0007669"/>
    <property type="project" value="UniProtKB-SubCell"/>
</dbReference>
<dbReference type="EMBL" id="LXMD01000025">
    <property type="protein sequence ID" value="OCG73324.1"/>
    <property type="molecule type" value="Genomic_DNA"/>
</dbReference>
<dbReference type="InterPro" id="IPR002528">
    <property type="entry name" value="MATE_fam"/>
</dbReference>
<evidence type="ECO:0000256" key="2">
    <source>
        <dbReference type="ARBA" id="ARBA00004651"/>
    </source>
</evidence>
<dbReference type="STRING" id="904291.A7J15_08515"/>
<dbReference type="RefSeq" id="WP_067026940.1">
    <property type="nucleotide sequence ID" value="NZ_CP038256.1"/>
</dbReference>
<evidence type="ECO:0000256" key="7">
    <source>
        <dbReference type="ARBA" id="ARBA00022475"/>
    </source>
</evidence>
<proteinExistence type="inferred from homology"/>
<evidence type="ECO:0000256" key="11">
    <source>
        <dbReference type="ARBA" id="ARBA00023136"/>
    </source>
</evidence>
<evidence type="ECO:0000256" key="6">
    <source>
        <dbReference type="ARBA" id="ARBA00022449"/>
    </source>
</evidence>
<dbReference type="GO" id="GO:0042910">
    <property type="term" value="F:xenobiotic transmembrane transporter activity"/>
    <property type="evidence" value="ECO:0007669"/>
    <property type="project" value="InterPro"/>
</dbReference>
<evidence type="ECO:0000256" key="10">
    <source>
        <dbReference type="ARBA" id="ARBA00023065"/>
    </source>
</evidence>
<dbReference type="PANTHER" id="PTHR43298:SF2">
    <property type="entry name" value="FMN_FAD EXPORTER YEEO-RELATED"/>
    <property type="match status" value="1"/>
</dbReference>
<keyword evidence="6" id="KW-0050">Antiport</keyword>
<dbReference type="GO" id="GO:0015297">
    <property type="term" value="F:antiporter activity"/>
    <property type="evidence" value="ECO:0007669"/>
    <property type="project" value="UniProtKB-KW"/>
</dbReference>
<evidence type="ECO:0000313" key="13">
    <source>
        <dbReference type="EMBL" id="OCG73324.1"/>
    </source>
</evidence>